<evidence type="ECO:0000313" key="2">
    <source>
        <dbReference type="Proteomes" id="UP001055712"/>
    </source>
</evidence>
<gene>
    <name evidence="1" type="ORF">D9Q98_004119</name>
</gene>
<sequence length="149" mass="16770">MYSNANKALSLSIWSPGRRAGAQWVSGSMSFSFSKLNTVEWIVQEPTVVTIKMSTLEGDENLAQLEFFDGDNANIGRGKYILRHGTIDGPVAPYVGERYVVDYRNHYTMVGPDGNRVFYLNHQKQQSFECYGVKYIVRDASGAIKQPHL</sequence>
<proteinExistence type="predicted"/>
<organism evidence="1 2">
    <name type="scientific">Chlorella vulgaris</name>
    <name type="common">Green alga</name>
    <dbReference type="NCBI Taxonomy" id="3077"/>
    <lineage>
        <taxon>Eukaryota</taxon>
        <taxon>Viridiplantae</taxon>
        <taxon>Chlorophyta</taxon>
        <taxon>core chlorophytes</taxon>
        <taxon>Trebouxiophyceae</taxon>
        <taxon>Chlorellales</taxon>
        <taxon>Chlorellaceae</taxon>
        <taxon>Chlorella clade</taxon>
        <taxon>Chlorella</taxon>
    </lineage>
</organism>
<comment type="caution">
    <text evidence="1">The sequence shown here is derived from an EMBL/GenBank/DDBJ whole genome shotgun (WGS) entry which is preliminary data.</text>
</comment>
<protein>
    <submittedName>
        <fullName evidence="1">Uncharacterized protein</fullName>
    </submittedName>
</protein>
<reference evidence="1" key="1">
    <citation type="journal article" date="2019" name="Plant J.">
        <title>Chlorella vulgaris genome assembly and annotation reveals the molecular basis for metabolic acclimation to high light conditions.</title>
        <authorList>
            <person name="Cecchin M."/>
            <person name="Marcolungo L."/>
            <person name="Rossato M."/>
            <person name="Girolomoni L."/>
            <person name="Cosentino E."/>
            <person name="Cuine S."/>
            <person name="Li-Beisson Y."/>
            <person name="Delledonne M."/>
            <person name="Ballottari M."/>
        </authorList>
    </citation>
    <scope>NUCLEOTIDE SEQUENCE</scope>
    <source>
        <strain evidence="1">211/11P</strain>
    </source>
</reference>
<accession>A0A9D4TRP5</accession>
<keyword evidence="2" id="KW-1185">Reference proteome</keyword>
<evidence type="ECO:0000313" key="1">
    <source>
        <dbReference type="EMBL" id="KAI3432570.1"/>
    </source>
</evidence>
<dbReference type="OrthoDB" id="10515494at2759"/>
<reference evidence="1" key="2">
    <citation type="submission" date="2020-11" db="EMBL/GenBank/DDBJ databases">
        <authorList>
            <person name="Cecchin M."/>
            <person name="Marcolungo L."/>
            <person name="Rossato M."/>
            <person name="Girolomoni L."/>
            <person name="Cosentino E."/>
            <person name="Cuine S."/>
            <person name="Li-Beisson Y."/>
            <person name="Delledonne M."/>
            <person name="Ballottari M."/>
        </authorList>
    </citation>
    <scope>NUCLEOTIDE SEQUENCE</scope>
    <source>
        <strain evidence="1">211/11P</strain>
        <tissue evidence="1">Whole cell</tissue>
    </source>
</reference>
<dbReference type="AlphaFoldDB" id="A0A9D4TRP5"/>
<dbReference type="EMBL" id="SIDB01000005">
    <property type="protein sequence ID" value="KAI3432570.1"/>
    <property type="molecule type" value="Genomic_DNA"/>
</dbReference>
<dbReference type="Proteomes" id="UP001055712">
    <property type="component" value="Unassembled WGS sequence"/>
</dbReference>
<name>A0A9D4TRP5_CHLVU</name>